<gene>
    <name evidence="6" type="primary">rbsA_65</name>
    <name evidence="6" type="ORF">SDC9_147553</name>
</gene>
<dbReference type="CDD" id="cd03215">
    <property type="entry name" value="ABC_Carb_Monos_II"/>
    <property type="match status" value="1"/>
</dbReference>
<dbReference type="InterPro" id="IPR017871">
    <property type="entry name" value="ABC_transporter-like_CS"/>
</dbReference>
<evidence type="ECO:0000259" key="5">
    <source>
        <dbReference type="PROSITE" id="PS50893"/>
    </source>
</evidence>
<dbReference type="GO" id="GO:0016887">
    <property type="term" value="F:ATP hydrolysis activity"/>
    <property type="evidence" value="ECO:0007669"/>
    <property type="project" value="InterPro"/>
</dbReference>
<organism evidence="6">
    <name type="scientific">bioreactor metagenome</name>
    <dbReference type="NCBI Taxonomy" id="1076179"/>
    <lineage>
        <taxon>unclassified sequences</taxon>
        <taxon>metagenomes</taxon>
        <taxon>ecological metagenomes</taxon>
    </lineage>
</organism>
<keyword evidence="2" id="KW-0677">Repeat</keyword>
<keyword evidence="1" id="KW-0813">Transport</keyword>
<dbReference type="EC" id="3.6.3.17" evidence="6"/>
<evidence type="ECO:0000256" key="1">
    <source>
        <dbReference type="ARBA" id="ARBA00022448"/>
    </source>
</evidence>
<dbReference type="EMBL" id="VSSQ01046390">
    <property type="protein sequence ID" value="MPN00359.1"/>
    <property type="molecule type" value="Genomic_DNA"/>
</dbReference>
<accession>A0A645EGT3</accession>
<evidence type="ECO:0000313" key="6">
    <source>
        <dbReference type="EMBL" id="MPN00359.1"/>
    </source>
</evidence>
<feature type="domain" description="ABC transporter" evidence="5">
    <location>
        <begin position="28"/>
        <end position="272"/>
    </location>
</feature>
<comment type="caution">
    <text evidence="6">The sequence shown here is derived from an EMBL/GenBank/DDBJ whole genome shotgun (WGS) entry which is preliminary data.</text>
</comment>
<evidence type="ECO:0000256" key="3">
    <source>
        <dbReference type="ARBA" id="ARBA00022741"/>
    </source>
</evidence>
<dbReference type="GO" id="GO:0005524">
    <property type="term" value="F:ATP binding"/>
    <property type="evidence" value="ECO:0007669"/>
    <property type="project" value="UniProtKB-KW"/>
</dbReference>
<dbReference type="PROSITE" id="PS00211">
    <property type="entry name" value="ABC_TRANSPORTER_1"/>
    <property type="match status" value="1"/>
</dbReference>
<dbReference type="Gene3D" id="3.40.50.300">
    <property type="entry name" value="P-loop containing nucleotide triphosphate hydrolases"/>
    <property type="match status" value="1"/>
</dbReference>
<protein>
    <submittedName>
        <fullName evidence="6">Ribose import ATP-binding protein RbsA</fullName>
        <ecNumber evidence="6">3.6.3.17</ecNumber>
    </submittedName>
</protein>
<dbReference type="SUPFAM" id="SSF52540">
    <property type="entry name" value="P-loop containing nucleoside triphosphate hydrolases"/>
    <property type="match status" value="1"/>
</dbReference>
<reference evidence="6" key="1">
    <citation type="submission" date="2019-08" db="EMBL/GenBank/DDBJ databases">
        <authorList>
            <person name="Kucharzyk K."/>
            <person name="Murdoch R.W."/>
            <person name="Higgins S."/>
            <person name="Loffler F."/>
        </authorList>
    </citation>
    <scope>NUCLEOTIDE SEQUENCE</scope>
</reference>
<evidence type="ECO:0000256" key="2">
    <source>
        <dbReference type="ARBA" id="ARBA00022737"/>
    </source>
</evidence>
<proteinExistence type="predicted"/>
<dbReference type="InterPro" id="IPR050107">
    <property type="entry name" value="ABC_carbohydrate_import_ATPase"/>
</dbReference>
<sequence length="276" mass="30095">MMVGREVADLSSEVKAQEKDVHKKESILRVENIKVKGDRGHWAVDSLSMNIDGGEIFGIAGVSGNGQEELAEALCGLRAVSEGEIILRDNSLVGKSVHDLIHEGIGYIPADRHREGLVLDMSVEENLILKRFSSSEFASRGVLSEKNIQLYAQKIIEDYAIKTPSSATKAKALSGGNQQKIVIARELGIASSLLVAVQPTRGLDLGAADYVHRALLNVRNEGQAVLLISTELSEVLTLSDRIGVMYRGRILKVFRREEADIEEIGLLMVGVTHDET</sequence>
<name>A0A645EGT3_9ZZZZ</name>
<evidence type="ECO:0000256" key="4">
    <source>
        <dbReference type="ARBA" id="ARBA00022840"/>
    </source>
</evidence>
<dbReference type="InterPro" id="IPR027417">
    <property type="entry name" value="P-loop_NTPase"/>
</dbReference>
<dbReference type="PANTHER" id="PTHR43790">
    <property type="entry name" value="CARBOHYDRATE TRANSPORT ATP-BINDING PROTEIN MG119-RELATED"/>
    <property type="match status" value="1"/>
</dbReference>
<dbReference type="Pfam" id="PF00005">
    <property type="entry name" value="ABC_tran"/>
    <property type="match status" value="1"/>
</dbReference>
<dbReference type="PROSITE" id="PS50893">
    <property type="entry name" value="ABC_TRANSPORTER_2"/>
    <property type="match status" value="1"/>
</dbReference>
<keyword evidence="3" id="KW-0547">Nucleotide-binding</keyword>
<dbReference type="PANTHER" id="PTHR43790:SF9">
    <property type="entry name" value="GALACTOFURANOSE TRANSPORTER ATP-BINDING PROTEIN YTFR"/>
    <property type="match status" value="1"/>
</dbReference>
<dbReference type="AlphaFoldDB" id="A0A645EGT3"/>
<keyword evidence="6" id="KW-0378">Hydrolase</keyword>
<dbReference type="InterPro" id="IPR003439">
    <property type="entry name" value="ABC_transporter-like_ATP-bd"/>
</dbReference>
<keyword evidence="4 6" id="KW-0067">ATP-binding</keyword>